<dbReference type="PROSITE" id="PS52035">
    <property type="entry name" value="PEPTIDASE_M14"/>
    <property type="match status" value="1"/>
</dbReference>
<dbReference type="SMART" id="SM00631">
    <property type="entry name" value="Zn_pept"/>
    <property type="match status" value="1"/>
</dbReference>
<evidence type="ECO:0000313" key="10">
    <source>
        <dbReference type="EMBL" id="MCA9759520.1"/>
    </source>
</evidence>
<name>A0A956NHI4_UNCEI</name>
<keyword evidence="6" id="KW-0482">Metalloprotease</keyword>
<evidence type="ECO:0000256" key="2">
    <source>
        <dbReference type="ARBA" id="ARBA00005988"/>
    </source>
</evidence>
<feature type="active site" description="Proton donor/acceptor" evidence="7">
    <location>
        <position position="337"/>
    </location>
</feature>
<feature type="domain" description="Peptidase M14" evidence="9">
    <location>
        <begin position="5"/>
        <end position="379"/>
    </location>
</feature>
<protein>
    <submittedName>
        <fullName evidence="10">Carboxypeptidase</fullName>
    </submittedName>
</protein>
<sequence>MRFDTYYDNDDLAAALRHLAETQPAIFELRTLGTSHEGREIPLVVVTNRESGKDRDKPGFWVDANIHATEVAGTMAAVHLLVTIADGYGKDPKITRIVDEQVIYVAPRLNPDGAALALCDKPRMIRSGTRPYPEDERADGLHEEDADGDGRVLQMRIEDPAGDWKVSDRDPRLLVKRAMHEEGGTYYRLLPEGNVENYDGFDIRLAPDLEGLDFNRNFPSGWKPEGEQLGAGHFPGSEPEIRAVLEFISAHPNIFGAITFHTFSRVILRPFSSKPDDEMNTDDLWVYQAIGERGTELTKYPCCSVNHDFRYHPKQVIGGAFDDWAYEHLGVFAFTIELWDLATASGITEKAEKKKFIEWFRIHPIEDDYKILDFVNEHAPKALVPWREFDHPQLGKIEIGGWDWMYSWRNPPHALLEAEVQPHATFVLDFASAAPRLRWVDTRVTNLGDGRFHVHAVVENVGFFSTSGSMHARKVKRARPVTMVLGLGDGATLERGKPRKELGHLEGRSTKMDVTFSYSPTDNRGQAEWVVRAADGTKVSLEARSDRAGTIRKEIVLE</sequence>
<dbReference type="GO" id="GO:0006508">
    <property type="term" value="P:proteolysis"/>
    <property type="evidence" value="ECO:0007669"/>
    <property type="project" value="UniProtKB-KW"/>
</dbReference>
<evidence type="ECO:0000256" key="4">
    <source>
        <dbReference type="ARBA" id="ARBA00022801"/>
    </source>
</evidence>
<dbReference type="PANTHER" id="PTHR11705:SF143">
    <property type="entry name" value="SLL0236 PROTEIN"/>
    <property type="match status" value="1"/>
</dbReference>
<dbReference type="PRINTS" id="PR00765">
    <property type="entry name" value="CRBOXYPTASEA"/>
</dbReference>
<comment type="caution">
    <text evidence="10">The sequence shown here is derived from an EMBL/GenBank/DDBJ whole genome shotgun (WGS) entry which is preliminary data.</text>
</comment>
<evidence type="ECO:0000256" key="3">
    <source>
        <dbReference type="ARBA" id="ARBA00022670"/>
    </source>
</evidence>
<comment type="similarity">
    <text evidence="2 7">Belongs to the peptidase M14 family.</text>
</comment>
<dbReference type="GO" id="GO:0005615">
    <property type="term" value="C:extracellular space"/>
    <property type="evidence" value="ECO:0007669"/>
    <property type="project" value="TreeGrafter"/>
</dbReference>
<keyword evidence="4" id="KW-0378">Hydrolase</keyword>
<dbReference type="SUPFAM" id="SSF53187">
    <property type="entry name" value="Zn-dependent exopeptidases"/>
    <property type="match status" value="1"/>
</dbReference>
<evidence type="ECO:0000256" key="5">
    <source>
        <dbReference type="ARBA" id="ARBA00022833"/>
    </source>
</evidence>
<feature type="compositionally biased region" description="Basic and acidic residues" evidence="8">
    <location>
        <begin position="132"/>
        <end position="143"/>
    </location>
</feature>
<dbReference type="InterPro" id="IPR000834">
    <property type="entry name" value="Peptidase_M14"/>
</dbReference>
<dbReference type="Gene3D" id="3.40.630.10">
    <property type="entry name" value="Zn peptidases"/>
    <property type="match status" value="1"/>
</dbReference>
<dbReference type="Pfam" id="PF00246">
    <property type="entry name" value="Peptidase_M14"/>
    <property type="match status" value="1"/>
</dbReference>
<evidence type="ECO:0000256" key="1">
    <source>
        <dbReference type="ARBA" id="ARBA00001947"/>
    </source>
</evidence>
<dbReference type="EMBL" id="JAGQHS010000374">
    <property type="protein sequence ID" value="MCA9759520.1"/>
    <property type="molecule type" value="Genomic_DNA"/>
</dbReference>
<evidence type="ECO:0000259" key="9">
    <source>
        <dbReference type="PROSITE" id="PS52035"/>
    </source>
</evidence>
<dbReference type="PANTHER" id="PTHR11705">
    <property type="entry name" value="PROTEASE FAMILY M14 CARBOXYPEPTIDASE A,B"/>
    <property type="match status" value="1"/>
</dbReference>
<feature type="non-terminal residue" evidence="10">
    <location>
        <position position="558"/>
    </location>
</feature>
<organism evidence="10 11">
    <name type="scientific">Eiseniibacteriota bacterium</name>
    <dbReference type="NCBI Taxonomy" id="2212470"/>
    <lineage>
        <taxon>Bacteria</taxon>
        <taxon>Candidatus Eiseniibacteriota</taxon>
    </lineage>
</organism>
<gene>
    <name evidence="10" type="ORF">KDA27_27240</name>
</gene>
<dbReference type="Proteomes" id="UP000739538">
    <property type="component" value="Unassembled WGS sequence"/>
</dbReference>
<evidence type="ECO:0000256" key="6">
    <source>
        <dbReference type="ARBA" id="ARBA00023049"/>
    </source>
</evidence>
<comment type="cofactor">
    <cofactor evidence="1">
        <name>Zn(2+)</name>
        <dbReference type="ChEBI" id="CHEBI:29105"/>
    </cofactor>
</comment>
<proteinExistence type="inferred from homology"/>
<keyword evidence="5" id="KW-0862">Zinc</keyword>
<dbReference type="CDD" id="cd06905">
    <property type="entry name" value="M14-like"/>
    <property type="match status" value="1"/>
</dbReference>
<feature type="region of interest" description="Disordered" evidence="8">
    <location>
        <begin position="127"/>
        <end position="146"/>
    </location>
</feature>
<dbReference type="GO" id="GO:0008270">
    <property type="term" value="F:zinc ion binding"/>
    <property type="evidence" value="ECO:0007669"/>
    <property type="project" value="InterPro"/>
</dbReference>
<evidence type="ECO:0000256" key="8">
    <source>
        <dbReference type="SAM" id="MobiDB-lite"/>
    </source>
</evidence>
<evidence type="ECO:0000313" key="11">
    <source>
        <dbReference type="Proteomes" id="UP000739538"/>
    </source>
</evidence>
<keyword evidence="10" id="KW-0121">Carboxypeptidase</keyword>
<dbReference type="GO" id="GO:0004181">
    <property type="term" value="F:metallocarboxypeptidase activity"/>
    <property type="evidence" value="ECO:0007669"/>
    <property type="project" value="InterPro"/>
</dbReference>
<dbReference type="AlphaFoldDB" id="A0A956NHI4"/>
<keyword evidence="3" id="KW-0645">Protease</keyword>
<reference evidence="10" key="2">
    <citation type="journal article" date="2021" name="Microbiome">
        <title>Successional dynamics and alternative stable states in a saline activated sludge microbial community over 9 years.</title>
        <authorList>
            <person name="Wang Y."/>
            <person name="Ye J."/>
            <person name="Ju F."/>
            <person name="Liu L."/>
            <person name="Boyd J.A."/>
            <person name="Deng Y."/>
            <person name="Parks D.H."/>
            <person name="Jiang X."/>
            <person name="Yin X."/>
            <person name="Woodcroft B.J."/>
            <person name="Tyson G.W."/>
            <person name="Hugenholtz P."/>
            <person name="Polz M.F."/>
            <person name="Zhang T."/>
        </authorList>
    </citation>
    <scope>NUCLEOTIDE SEQUENCE</scope>
    <source>
        <strain evidence="10">HKST-UBA02</strain>
    </source>
</reference>
<reference evidence="10" key="1">
    <citation type="submission" date="2020-04" db="EMBL/GenBank/DDBJ databases">
        <authorList>
            <person name="Zhang T."/>
        </authorList>
    </citation>
    <scope>NUCLEOTIDE SEQUENCE</scope>
    <source>
        <strain evidence="10">HKST-UBA02</strain>
    </source>
</reference>
<accession>A0A956NHI4</accession>
<evidence type="ECO:0000256" key="7">
    <source>
        <dbReference type="PROSITE-ProRule" id="PRU01379"/>
    </source>
</evidence>